<dbReference type="GO" id="GO:0016853">
    <property type="term" value="F:isomerase activity"/>
    <property type="evidence" value="ECO:0007669"/>
    <property type="project" value="UniProtKB-ARBA"/>
</dbReference>
<reference evidence="4" key="1">
    <citation type="journal article" date="2015" name="Nature">
        <title>Complex archaea that bridge the gap between prokaryotes and eukaryotes.</title>
        <authorList>
            <person name="Spang A."/>
            <person name="Saw J.H."/>
            <person name="Jorgensen S.L."/>
            <person name="Zaremba-Niedzwiedzka K."/>
            <person name="Martijn J."/>
            <person name="Lind A.E."/>
            <person name="van Eijk R."/>
            <person name="Schleper C."/>
            <person name="Guy L."/>
            <person name="Ettema T.J."/>
        </authorList>
    </citation>
    <scope>NUCLEOTIDE SEQUENCE</scope>
</reference>
<evidence type="ECO:0000256" key="2">
    <source>
        <dbReference type="ARBA" id="ARBA00022723"/>
    </source>
</evidence>
<dbReference type="PANTHER" id="PTHR42796">
    <property type="entry name" value="FUMARYLACETOACETATE HYDROLASE DOMAIN-CONTAINING PROTEIN 2A-RELATED"/>
    <property type="match status" value="1"/>
</dbReference>
<gene>
    <name evidence="4" type="ORF">LCGC14_0906570</name>
</gene>
<feature type="domain" description="Fumarylacetoacetase-like C-terminal" evidence="3">
    <location>
        <begin position="12"/>
        <end position="204"/>
    </location>
</feature>
<dbReference type="Gene3D" id="3.90.850.10">
    <property type="entry name" value="Fumarylacetoacetase-like, C-terminal domain"/>
    <property type="match status" value="1"/>
</dbReference>
<dbReference type="GO" id="GO:0019752">
    <property type="term" value="P:carboxylic acid metabolic process"/>
    <property type="evidence" value="ECO:0007669"/>
    <property type="project" value="UniProtKB-ARBA"/>
</dbReference>
<comment type="similarity">
    <text evidence="1">Belongs to the FAH family.</text>
</comment>
<protein>
    <recommendedName>
        <fullName evidence="3">Fumarylacetoacetase-like C-terminal domain-containing protein</fullName>
    </recommendedName>
</protein>
<dbReference type="InterPro" id="IPR051121">
    <property type="entry name" value="FAH"/>
</dbReference>
<dbReference type="PANTHER" id="PTHR42796:SF4">
    <property type="entry name" value="FUMARYLACETOACETATE HYDROLASE DOMAIN-CONTAINING PROTEIN 2A"/>
    <property type="match status" value="1"/>
</dbReference>
<evidence type="ECO:0000256" key="1">
    <source>
        <dbReference type="ARBA" id="ARBA00010211"/>
    </source>
</evidence>
<accession>A0A0F9RDX9</accession>
<name>A0A0F9RDX9_9ZZZZ</name>
<evidence type="ECO:0000313" key="4">
    <source>
        <dbReference type="EMBL" id="KKN23286.1"/>
    </source>
</evidence>
<dbReference type="SUPFAM" id="SSF56529">
    <property type="entry name" value="FAH"/>
    <property type="match status" value="1"/>
</dbReference>
<dbReference type="Pfam" id="PF01557">
    <property type="entry name" value="FAA_hydrolase"/>
    <property type="match status" value="1"/>
</dbReference>
<sequence>MENSSKIFKPSKIVAAGLNYRDHAKELNMNIPDEPLIFFKPPSSVIGHEQNIILPDASKQIDYEAELAIVVGKQCKDISVSEAKNHIEGYTCANDITARDLQEKDGQWSRAKGFDTFTPLGPQVINDIDPTNLDIKLLLNGDIKQSSNTNQMIFDVFELVSFVSKIMTLFKGDIILTGTPPGIGPISSGDTIEVQIKGIGSLINIAD</sequence>
<dbReference type="EMBL" id="LAZR01002988">
    <property type="protein sequence ID" value="KKN23286.1"/>
    <property type="molecule type" value="Genomic_DNA"/>
</dbReference>
<dbReference type="InterPro" id="IPR036663">
    <property type="entry name" value="Fumarylacetoacetase_C_sf"/>
</dbReference>
<proteinExistence type="inferred from homology"/>
<dbReference type="FunFam" id="3.90.850.10:FF:000002">
    <property type="entry name" value="2-hydroxyhepta-2,4-diene-1,7-dioate isomerase"/>
    <property type="match status" value="1"/>
</dbReference>
<organism evidence="4">
    <name type="scientific">marine sediment metagenome</name>
    <dbReference type="NCBI Taxonomy" id="412755"/>
    <lineage>
        <taxon>unclassified sequences</taxon>
        <taxon>metagenomes</taxon>
        <taxon>ecological metagenomes</taxon>
    </lineage>
</organism>
<dbReference type="AlphaFoldDB" id="A0A0F9RDX9"/>
<dbReference type="GO" id="GO:0046872">
    <property type="term" value="F:metal ion binding"/>
    <property type="evidence" value="ECO:0007669"/>
    <property type="project" value="UniProtKB-KW"/>
</dbReference>
<comment type="caution">
    <text evidence="4">The sequence shown here is derived from an EMBL/GenBank/DDBJ whole genome shotgun (WGS) entry which is preliminary data.</text>
</comment>
<dbReference type="InterPro" id="IPR011234">
    <property type="entry name" value="Fumarylacetoacetase-like_C"/>
</dbReference>
<keyword evidence="2" id="KW-0479">Metal-binding</keyword>
<evidence type="ECO:0000259" key="3">
    <source>
        <dbReference type="Pfam" id="PF01557"/>
    </source>
</evidence>